<sequence>MDNKNKKGITRRESLQWGAGMLAGMVLPFSVKGRAVEPDSSGEERLEMDPVLKGSPLKETASEWVRDLVVVAMPAAAVGGQNAGVYTAAENGIEPWKQAIIRWLTSRNVRGNGGVLIRQEGADSGAGLTSVVDPNADYIFEVLIHVPGGSYFGTKQEDSMQVWAAVLDMEDRVIEKKQVDIVRGDWAKGTVSFSSGDLREVRCVVYATSVKRYPCLYYADEFRLSREDYAWWNPQNYFHSSRTTAKLKDNRQVLMDTLHPDALAGHNGVYLNWDGFFSDKGVFVGGGNWEQEYNHVSIDDPMLPSFEDNGIARDIDGKKIGTSLLWPGYQMCHSAPAYRKYFIDRVTRISPEINLFTQDNINMPSFQGWGKGCFCTWCNKEFRQWLANNRSLDLVKRTGIQDAGSFDILKYVDGVRQKIDTQKEQFVLRDPVLKAYLLFQYVSQVNLWKDAVSKIKQAANHPIAVMGNQYGNNGEKPFSVALSQAGDVVCTESNIGTDAKFALFDRIKALMLVKLGYASGEFRRPVWLQYSALFHSPVAAKSRLRFISAQSLANNGIPFTWATTVGPSGWFFDTEASICRFMQRYRQLFSRCDGYANVGLVYSLPTQMWKRCAAFELSPEKYQTWFYSFAMALEEMHISYEVNCWWHPLLGDDTVSMQRLSRYKVLILTGVECFTESQLKQLQQFKKRGGHIITVALPNLYDENVEPISSSVFNEGRQVTKVSPDILTDYKHFHNTFQNLIAKALEGHEIIRTDAPKEIWSSLQLDERGKVLSLHLVNGNINEPEDKFYPTKETTWSVRLPKGFVVDRAKLIRLENPEQTVDVSVQVTQGQVKVTVPLIEGYTIVSFYSGSAWEEAEAKSKARRADLMKTIKIASK</sequence>
<dbReference type="Gene3D" id="3.40.50.880">
    <property type="match status" value="1"/>
</dbReference>
<protein>
    <recommendedName>
        <fullName evidence="3">Beta-galactosidase trimerisation domain-containing protein</fullName>
    </recommendedName>
</protein>
<dbReference type="Proteomes" id="UP000651112">
    <property type="component" value="Unassembled WGS sequence"/>
</dbReference>
<gene>
    <name evidence="1" type="ORF">H8B21_12180</name>
</gene>
<dbReference type="RefSeq" id="WP_190314069.1">
    <property type="nucleotide sequence ID" value="NZ_JACNYL010000003.1"/>
</dbReference>
<dbReference type="CDD" id="cd03143">
    <property type="entry name" value="A4_beta-galactosidase_middle_domain"/>
    <property type="match status" value="1"/>
</dbReference>
<keyword evidence="2" id="KW-1185">Reference proteome</keyword>
<dbReference type="EMBL" id="JACNYL010000003">
    <property type="protein sequence ID" value="MBD1422329.1"/>
    <property type="molecule type" value="Genomic_DNA"/>
</dbReference>
<reference evidence="1 2" key="1">
    <citation type="submission" date="2020-08" db="EMBL/GenBank/DDBJ databases">
        <title>Sphingobacterium sp. DN00404 isolated from aquaculture water.</title>
        <authorList>
            <person name="Zhang M."/>
        </authorList>
    </citation>
    <scope>NUCLEOTIDE SEQUENCE [LARGE SCALE GENOMIC DNA]</scope>
    <source>
        <strain evidence="1 2">KCTC 42746</strain>
    </source>
</reference>
<comment type="caution">
    <text evidence="1">The sequence shown here is derived from an EMBL/GenBank/DDBJ whole genome shotgun (WGS) entry which is preliminary data.</text>
</comment>
<name>A0ABR7XU18_9SPHI</name>
<evidence type="ECO:0000313" key="2">
    <source>
        <dbReference type="Proteomes" id="UP000651112"/>
    </source>
</evidence>
<organism evidence="1 2">
    <name type="scientific">Sphingobacterium chuzhouense</name>
    <dbReference type="NCBI Taxonomy" id="1742264"/>
    <lineage>
        <taxon>Bacteria</taxon>
        <taxon>Pseudomonadati</taxon>
        <taxon>Bacteroidota</taxon>
        <taxon>Sphingobacteriia</taxon>
        <taxon>Sphingobacteriales</taxon>
        <taxon>Sphingobacteriaceae</taxon>
        <taxon>Sphingobacterium</taxon>
    </lineage>
</organism>
<dbReference type="InterPro" id="IPR029062">
    <property type="entry name" value="Class_I_gatase-like"/>
</dbReference>
<evidence type="ECO:0000313" key="1">
    <source>
        <dbReference type="EMBL" id="MBD1422329.1"/>
    </source>
</evidence>
<proteinExistence type="predicted"/>
<evidence type="ECO:0008006" key="3">
    <source>
        <dbReference type="Google" id="ProtNLM"/>
    </source>
</evidence>
<accession>A0ABR7XU18</accession>